<dbReference type="Gene3D" id="3.90.550.10">
    <property type="entry name" value="Spore Coat Polysaccharide Biosynthesis Protein SpsA, Chain A"/>
    <property type="match status" value="1"/>
</dbReference>
<protein>
    <recommendedName>
        <fullName evidence="1">Glycosyltransferase 2-like domain-containing protein</fullName>
    </recommendedName>
</protein>
<proteinExistence type="predicted"/>
<evidence type="ECO:0000259" key="1">
    <source>
        <dbReference type="Pfam" id="PF00535"/>
    </source>
</evidence>
<dbReference type="InterPro" id="IPR001173">
    <property type="entry name" value="Glyco_trans_2-like"/>
</dbReference>
<comment type="caution">
    <text evidence="2">The sequence shown here is derived from an EMBL/GenBank/DDBJ whole genome shotgun (WGS) entry which is preliminary data.</text>
</comment>
<gene>
    <name evidence="2" type="ORF">LCGC14_2282940</name>
</gene>
<dbReference type="PANTHER" id="PTHR22916:SF3">
    <property type="entry name" value="UDP-GLCNAC:BETAGAL BETA-1,3-N-ACETYLGLUCOSAMINYLTRANSFERASE-LIKE PROTEIN 1"/>
    <property type="match status" value="1"/>
</dbReference>
<dbReference type="GO" id="GO:0016758">
    <property type="term" value="F:hexosyltransferase activity"/>
    <property type="evidence" value="ECO:0007669"/>
    <property type="project" value="UniProtKB-ARBA"/>
</dbReference>
<organism evidence="2">
    <name type="scientific">marine sediment metagenome</name>
    <dbReference type="NCBI Taxonomy" id="412755"/>
    <lineage>
        <taxon>unclassified sequences</taxon>
        <taxon>metagenomes</taxon>
        <taxon>ecological metagenomes</taxon>
    </lineage>
</organism>
<accession>A0A0F9F609</accession>
<feature type="domain" description="Glycosyltransferase 2-like" evidence="1">
    <location>
        <begin position="315"/>
        <end position="483"/>
    </location>
</feature>
<dbReference type="PANTHER" id="PTHR22916">
    <property type="entry name" value="GLYCOSYLTRANSFERASE"/>
    <property type="match status" value="1"/>
</dbReference>
<feature type="non-terminal residue" evidence="2">
    <location>
        <position position="585"/>
    </location>
</feature>
<dbReference type="EMBL" id="LAZR01031803">
    <property type="protein sequence ID" value="KKL52690.1"/>
    <property type="molecule type" value="Genomic_DNA"/>
</dbReference>
<evidence type="ECO:0000313" key="2">
    <source>
        <dbReference type="EMBL" id="KKL52690.1"/>
    </source>
</evidence>
<reference evidence="2" key="1">
    <citation type="journal article" date="2015" name="Nature">
        <title>Complex archaea that bridge the gap between prokaryotes and eukaryotes.</title>
        <authorList>
            <person name="Spang A."/>
            <person name="Saw J.H."/>
            <person name="Jorgensen S.L."/>
            <person name="Zaremba-Niedzwiedzka K."/>
            <person name="Martijn J."/>
            <person name="Lind A.E."/>
            <person name="van Eijk R."/>
            <person name="Schleper C."/>
            <person name="Guy L."/>
            <person name="Ettema T.J."/>
        </authorList>
    </citation>
    <scope>NUCLEOTIDE SEQUENCE</scope>
</reference>
<sequence length="585" mass="68845">LLSGGPVAIGSGAGVIDFINEQLKDIPYIIIEKENIFSCLKPITNLLLNYDKYRVNLIEKINDLKLEPPKYFPFEQIYKKPGNFNQYTVKILEDIYNNLENIQKKNNSIFLKMINLSSKYKLVHRVLTLIKKVRDKSHKDLFRKIVFLRMFLQKNYLAKTIYHILRTKGFIKKIKTVHNLSEYNINCIKEKLSKYFSISDFYNYCRINNWKEIARLARYLENSLISLVYDLRIIRLLGHDKFNRLDLVILELKKHGFNKEAEVALAMYGKEIDNEAECLDLLNNEYKDHLKPNININNDYIIFNDSRKKNHYRVSIIVSLYNAADKLPLFLSSIEQQTLFQKEELELIFVETASPLNDYEVFKSFKKASDIPMVYAKISKRETIQSAWNRGISLSRGEYLSFLGVDEMIFPETLEILAKELDNYSDIDWVQANSIVTEVDEYGTWKKDIMTYDRTGYKQELVYLDTCYLSWVGALYRKNIHDRFGYYDPTFRAAGDTEFKNRILPYIKTKHIPKTLGIFLNYPDGQTTCSPLAEIEDLRAWYLHRTLAGVEYAFSNYNLEDLENLFMKSLNYRKSFVEHISTDID</sequence>
<dbReference type="InterPro" id="IPR029044">
    <property type="entry name" value="Nucleotide-diphossugar_trans"/>
</dbReference>
<name>A0A0F9F609_9ZZZZ</name>
<dbReference type="SUPFAM" id="SSF53448">
    <property type="entry name" value="Nucleotide-diphospho-sugar transferases"/>
    <property type="match status" value="1"/>
</dbReference>
<feature type="non-terminal residue" evidence="2">
    <location>
        <position position="1"/>
    </location>
</feature>
<dbReference type="Pfam" id="PF00535">
    <property type="entry name" value="Glycos_transf_2"/>
    <property type="match status" value="1"/>
</dbReference>
<dbReference type="AlphaFoldDB" id="A0A0F9F609"/>